<feature type="transmembrane region" description="Helical" evidence="8">
    <location>
        <begin position="237"/>
        <end position="259"/>
    </location>
</feature>
<dbReference type="EMBL" id="CP022132">
    <property type="protein sequence ID" value="ASG67537.1"/>
    <property type="molecule type" value="Genomic_DNA"/>
</dbReference>
<keyword evidence="5 8" id="KW-0812">Transmembrane</keyword>
<dbReference type="NCBIfam" id="TIGR00711">
    <property type="entry name" value="efflux_EmrB"/>
    <property type="match status" value="1"/>
</dbReference>
<organism evidence="10 11">
    <name type="scientific">Francisella halioticida</name>
    <dbReference type="NCBI Taxonomy" id="549298"/>
    <lineage>
        <taxon>Bacteria</taxon>
        <taxon>Pseudomonadati</taxon>
        <taxon>Pseudomonadota</taxon>
        <taxon>Gammaproteobacteria</taxon>
        <taxon>Thiotrichales</taxon>
        <taxon>Francisellaceae</taxon>
        <taxon>Francisella</taxon>
    </lineage>
</organism>
<dbReference type="Gene3D" id="1.20.1250.20">
    <property type="entry name" value="MFS general substrate transporter like domains"/>
    <property type="match status" value="1"/>
</dbReference>
<evidence type="ECO:0000256" key="1">
    <source>
        <dbReference type="ARBA" id="ARBA00004651"/>
    </source>
</evidence>
<comment type="similarity">
    <text evidence="2">Belongs to the major facilitator superfamily. EmrB family.</text>
</comment>
<protein>
    <submittedName>
        <fullName evidence="10">MFS transporter</fullName>
    </submittedName>
</protein>
<dbReference type="CDD" id="cd17503">
    <property type="entry name" value="MFS_LmrB_MDR_like"/>
    <property type="match status" value="1"/>
</dbReference>
<feature type="transmembrane region" description="Helical" evidence="8">
    <location>
        <begin position="205"/>
        <end position="225"/>
    </location>
</feature>
<evidence type="ECO:0000256" key="2">
    <source>
        <dbReference type="ARBA" id="ARBA00008537"/>
    </source>
</evidence>
<dbReference type="Pfam" id="PF07690">
    <property type="entry name" value="MFS_1"/>
    <property type="match status" value="1"/>
</dbReference>
<evidence type="ECO:0000256" key="3">
    <source>
        <dbReference type="ARBA" id="ARBA00022448"/>
    </source>
</evidence>
<keyword evidence="3" id="KW-0813">Transport</keyword>
<dbReference type="Gene3D" id="1.20.1720.10">
    <property type="entry name" value="Multidrug resistance protein D"/>
    <property type="match status" value="1"/>
</dbReference>
<evidence type="ECO:0000256" key="8">
    <source>
        <dbReference type="SAM" id="Phobius"/>
    </source>
</evidence>
<feature type="transmembrane region" description="Helical" evidence="8">
    <location>
        <begin position="110"/>
        <end position="131"/>
    </location>
</feature>
<dbReference type="Proteomes" id="UP000249910">
    <property type="component" value="Chromosome"/>
</dbReference>
<dbReference type="PRINTS" id="PR01036">
    <property type="entry name" value="TCRTETB"/>
</dbReference>
<dbReference type="InterPro" id="IPR011701">
    <property type="entry name" value="MFS"/>
</dbReference>
<reference evidence="10 11" key="1">
    <citation type="submission" date="2017-06" db="EMBL/GenBank/DDBJ databases">
        <title>Complete genome of Francisella halioticida.</title>
        <authorList>
            <person name="Sjodin A."/>
        </authorList>
    </citation>
    <scope>NUCLEOTIDE SEQUENCE [LARGE SCALE GENOMIC DNA]</scope>
    <source>
        <strain evidence="10 11">DSM 23729</strain>
    </source>
</reference>
<dbReference type="InterPro" id="IPR020846">
    <property type="entry name" value="MFS_dom"/>
</dbReference>
<dbReference type="PROSITE" id="PS50850">
    <property type="entry name" value="MFS"/>
    <property type="match status" value="1"/>
</dbReference>
<sequence length="512" mass="55901">MQTNTTNTTGFWSQKRTIVALAISLLALAEIIDLTIVAVAIPQIMGAIGANVQTIADITTMYVVMAAIFILLSGLVIEKYGIKRVALASSVIFGISSIMCGLSTSLTEMVIFRAFQGIGGAFLPSAAQTYISTNFKKEEYNKMMTVYSMVIVMGPIIGPVLGGAICQNMSWEWIFYVNVPLCVIAFIIIFFMMEATKIKKIKKIKIDYISFGFLAIGVGCLEFFIDNGNTNGWFSSIKMIIIFAISLVSIGFFIWRGLIYSSVVKFKIFNNANFIIACFLCFTFVLLFSAAMAYLPTMLQQVYGYPVDLAGYITVPRGIAAVFGAALTQAFLVKKLGVRKTISLGIAIFGISCIMQANFAASVNEFAIILTTAIQGLGMMMFFIPFMSVLVIGVADEDMGDMSGSFNFFRNFGSSVGTAFIATFLSRNQQISFQELGQNISYLNQNFQTWAHSLPGSEITAIAVAQKQVIHQGSLLSYIGSFYVVGVLSLILAVVPFLLKEPQKDASATMMH</sequence>
<feature type="transmembrane region" description="Helical" evidence="8">
    <location>
        <begin position="143"/>
        <end position="161"/>
    </location>
</feature>
<dbReference type="SUPFAM" id="SSF103473">
    <property type="entry name" value="MFS general substrate transporter"/>
    <property type="match status" value="1"/>
</dbReference>
<evidence type="ECO:0000313" key="10">
    <source>
        <dbReference type="EMBL" id="ASG67537.1"/>
    </source>
</evidence>
<dbReference type="InterPro" id="IPR036259">
    <property type="entry name" value="MFS_trans_sf"/>
</dbReference>
<name>A0ABN5AZD3_9GAMM</name>
<keyword evidence="4" id="KW-1003">Cell membrane</keyword>
<dbReference type="PANTHER" id="PTHR42718">
    <property type="entry name" value="MAJOR FACILITATOR SUPERFAMILY MULTIDRUG TRANSPORTER MFSC"/>
    <property type="match status" value="1"/>
</dbReference>
<dbReference type="InterPro" id="IPR004638">
    <property type="entry name" value="EmrB-like"/>
</dbReference>
<accession>A0ABN5AZD3</accession>
<evidence type="ECO:0000256" key="6">
    <source>
        <dbReference type="ARBA" id="ARBA00022989"/>
    </source>
</evidence>
<feature type="transmembrane region" description="Helical" evidence="8">
    <location>
        <begin position="475"/>
        <end position="499"/>
    </location>
</feature>
<proteinExistence type="inferred from homology"/>
<dbReference type="RefSeq" id="WP_088772073.1">
    <property type="nucleotide sequence ID" value="NZ_CP022132.1"/>
</dbReference>
<feature type="transmembrane region" description="Helical" evidence="8">
    <location>
        <begin position="367"/>
        <end position="395"/>
    </location>
</feature>
<keyword evidence="7 8" id="KW-0472">Membrane</keyword>
<feature type="transmembrane region" description="Helical" evidence="8">
    <location>
        <begin position="173"/>
        <end position="193"/>
    </location>
</feature>
<feature type="domain" description="Major facilitator superfamily (MFS) profile" evidence="9">
    <location>
        <begin position="19"/>
        <end position="504"/>
    </location>
</feature>
<evidence type="ECO:0000259" key="9">
    <source>
        <dbReference type="PROSITE" id="PS50850"/>
    </source>
</evidence>
<dbReference type="PANTHER" id="PTHR42718:SF9">
    <property type="entry name" value="MAJOR FACILITATOR SUPERFAMILY MULTIDRUG TRANSPORTER MFSC"/>
    <property type="match status" value="1"/>
</dbReference>
<feature type="transmembrane region" description="Helical" evidence="8">
    <location>
        <begin position="315"/>
        <end position="333"/>
    </location>
</feature>
<evidence type="ECO:0000256" key="7">
    <source>
        <dbReference type="ARBA" id="ARBA00023136"/>
    </source>
</evidence>
<feature type="transmembrane region" description="Helical" evidence="8">
    <location>
        <begin position="18"/>
        <end position="41"/>
    </location>
</feature>
<evidence type="ECO:0000256" key="4">
    <source>
        <dbReference type="ARBA" id="ARBA00022475"/>
    </source>
</evidence>
<evidence type="ECO:0000313" key="11">
    <source>
        <dbReference type="Proteomes" id="UP000249910"/>
    </source>
</evidence>
<keyword evidence="11" id="KW-1185">Reference proteome</keyword>
<feature type="transmembrane region" description="Helical" evidence="8">
    <location>
        <begin position="61"/>
        <end position="78"/>
    </location>
</feature>
<feature type="transmembrane region" description="Helical" evidence="8">
    <location>
        <begin position="342"/>
        <end position="361"/>
    </location>
</feature>
<keyword evidence="6 8" id="KW-1133">Transmembrane helix</keyword>
<comment type="subcellular location">
    <subcellularLocation>
        <location evidence="1">Cell membrane</location>
        <topology evidence="1">Multi-pass membrane protein</topology>
    </subcellularLocation>
</comment>
<gene>
    <name evidence="10" type="ORF">CDV26_03225</name>
</gene>
<evidence type="ECO:0000256" key="5">
    <source>
        <dbReference type="ARBA" id="ARBA00022692"/>
    </source>
</evidence>
<feature type="transmembrane region" description="Helical" evidence="8">
    <location>
        <begin position="85"/>
        <end position="104"/>
    </location>
</feature>
<feature type="transmembrane region" description="Helical" evidence="8">
    <location>
        <begin position="271"/>
        <end position="295"/>
    </location>
</feature>